<feature type="domain" description="ABC transporter" evidence="12">
    <location>
        <begin position="7"/>
        <end position="230"/>
    </location>
</feature>
<evidence type="ECO:0000256" key="5">
    <source>
        <dbReference type="ARBA" id="ARBA00022741"/>
    </source>
</evidence>
<dbReference type="EMBL" id="MKIR01000001">
    <property type="protein sequence ID" value="OFI50583.1"/>
    <property type="molecule type" value="Genomic_DNA"/>
</dbReference>
<keyword evidence="6 13" id="KW-0067">ATP-binding</keyword>
<sequence length="231" mass="26157">MTNKDVLVMDHITKDFGNGRTKITALKDVNFKVKEGEFVSIIGPSGSGKSTFLTIAGGLQSPTSGKIIINDKDFTNLSEKKRSKLRFEEIGFILQSSNLIPFLTVKEQFYLVDNVEKKKNEDTRIDEILKSLDILDLKDKYPRDLSGGERQRVAIGRALFNNPSLILADEPTASLDTEHAYDVVKLLVKETHENKKATVMVTHDTRMIKWSDRVYHMEDGILKEVNIEDIE</sequence>
<dbReference type="InterPro" id="IPR027417">
    <property type="entry name" value="P-loop_NTPase"/>
</dbReference>
<dbReference type="PANTHER" id="PTHR24220:SF666">
    <property type="entry name" value="HEMIN IMPORT ATP-BINDING PROTEIN HRTA-RELATED"/>
    <property type="match status" value="1"/>
</dbReference>
<keyword evidence="3" id="KW-0813">Transport</keyword>
<evidence type="ECO:0000256" key="2">
    <source>
        <dbReference type="ARBA" id="ARBA00011131"/>
    </source>
</evidence>
<evidence type="ECO:0000256" key="6">
    <source>
        <dbReference type="ARBA" id="ARBA00022840"/>
    </source>
</evidence>
<keyword evidence="8" id="KW-0472">Membrane</keyword>
<comment type="caution">
    <text evidence="13">The sequence shown here is derived from an EMBL/GenBank/DDBJ whole genome shotgun (WGS) entry which is preliminary data.</text>
</comment>
<dbReference type="InterPro" id="IPR015854">
    <property type="entry name" value="ABC_transpr_LolD-like"/>
</dbReference>
<dbReference type="PROSITE" id="PS00211">
    <property type="entry name" value="ABC_TRANSPORTER_1"/>
    <property type="match status" value="1"/>
</dbReference>
<comment type="subcellular location">
    <subcellularLocation>
        <location evidence="1">Cell membrane</location>
        <topology evidence="1">Peripheral membrane protein</topology>
    </subcellularLocation>
</comment>
<organism evidence="13 14">
    <name type="scientific">Floricoccus tropicus</name>
    <dbReference type="NCBI Taxonomy" id="1859473"/>
    <lineage>
        <taxon>Bacteria</taxon>
        <taxon>Bacillati</taxon>
        <taxon>Bacillota</taxon>
        <taxon>Bacilli</taxon>
        <taxon>Lactobacillales</taxon>
        <taxon>Streptococcaceae</taxon>
        <taxon>Floricoccus</taxon>
    </lineage>
</organism>
<evidence type="ECO:0000256" key="3">
    <source>
        <dbReference type="ARBA" id="ARBA00022448"/>
    </source>
</evidence>
<evidence type="ECO:0000256" key="1">
    <source>
        <dbReference type="ARBA" id="ARBA00004202"/>
    </source>
</evidence>
<dbReference type="AlphaFoldDB" id="A0A1E8GSL1"/>
<evidence type="ECO:0000313" key="14">
    <source>
        <dbReference type="Proteomes" id="UP000178622"/>
    </source>
</evidence>
<keyword evidence="14" id="KW-1185">Reference proteome</keyword>
<dbReference type="InterPro" id="IPR017911">
    <property type="entry name" value="MacB-like_ATP-bd"/>
</dbReference>
<dbReference type="GO" id="GO:0022857">
    <property type="term" value="F:transmembrane transporter activity"/>
    <property type="evidence" value="ECO:0007669"/>
    <property type="project" value="TreeGrafter"/>
</dbReference>
<accession>A0A1E8GSL1</accession>
<proteinExistence type="inferred from homology"/>
<dbReference type="GO" id="GO:0005886">
    <property type="term" value="C:plasma membrane"/>
    <property type="evidence" value="ECO:0007669"/>
    <property type="project" value="UniProtKB-SubCell"/>
</dbReference>
<dbReference type="InterPro" id="IPR003439">
    <property type="entry name" value="ABC_transporter-like_ATP-bd"/>
</dbReference>
<comment type="function">
    <text evidence="11">Part of the ABC transporter complex hrt involved in hemin import. Responsible for energy coupling to the transport system.</text>
</comment>
<evidence type="ECO:0000256" key="9">
    <source>
        <dbReference type="ARBA" id="ARBA00024359"/>
    </source>
</evidence>
<evidence type="ECO:0000256" key="11">
    <source>
        <dbReference type="ARBA" id="ARBA00024721"/>
    </source>
</evidence>
<dbReference type="Pfam" id="PF00005">
    <property type="entry name" value="ABC_tran"/>
    <property type="match status" value="1"/>
</dbReference>
<dbReference type="SMART" id="SM00382">
    <property type="entry name" value="AAA"/>
    <property type="match status" value="1"/>
</dbReference>
<dbReference type="GO" id="GO:0005524">
    <property type="term" value="F:ATP binding"/>
    <property type="evidence" value="ECO:0007669"/>
    <property type="project" value="UniProtKB-KW"/>
</dbReference>
<dbReference type="STRING" id="1859473.BG261_00385"/>
<keyword evidence="5" id="KW-0547">Nucleotide-binding</keyword>
<evidence type="ECO:0000256" key="4">
    <source>
        <dbReference type="ARBA" id="ARBA00022475"/>
    </source>
</evidence>
<dbReference type="PROSITE" id="PS50893">
    <property type="entry name" value="ABC_TRANSPORTER_2"/>
    <property type="match status" value="1"/>
</dbReference>
<dbReference type="GO" id="GO:0016887">
    <property type="term" value="F:ATP hydrolysis activity"/>
    <property type="evidence" value="ECO:0007669"/>
    <property type="project" value="InterPro"/>
</dbReference>
<dbReference type="CDD" id="cd03255">
    <property type="entry name" value="ABC_MJ0796_LolCDE_FtsE"/>
    <property type="match status" value="1"/>
</dbReference>
<evidence type="ECO:0000313" key="13">
    <source>
        <dbReference type="EMBL" id="OFI50583.1"/>
    </source>
</evidence>
<evidence type="ECO:0000259" key="12">
    <source>
        <dbReference type="PROSITE" id="PS50893"/>
    </source>
</evidence>
<reference evidence="14" key="1">
    <citation type="submission" date="2016-09" db="EMBL/GenBank/DDBJ databases">
        <title>Draft genome sequence of a novel species of the family Streptococcaceae isolated from flowers.</title>
        <authorList>
            <person name="Chuah L.-O."/>
            <person name="Yap K.-P."/>
            <person name="Thong K.L."/>
            <person name="Liong M.T."/>
            <person name="Ahmad R."/>
            <person name="Rusul G."/>
        </authorList>
    </citation>
    <scope>NUCLEOTIDE SEQUENCE [LARGE SCALE GENOMIC DNA]</scope>
    <source>
        <strain evidence="14">DF1</strain>
    </source>
</reference>
<evidence type="ECO:0000256" key="8">
    <source>
        <dbReference type="ARBA" id="ARBA00023136"/>
    </source>
</evidence>
<dbReference type="InterPro" id="IPR017871">
    <property type="entry name" value="ABC_transporter-like_CS"/>
</dbReference>
<dbReference type="RefSeq" id="WP_070791421.1">
    <property type="nucleotide sequence ID" value="NZ_MKIR01000001.1"/>
</dbReference>
<dbReference type="Proteomes" id="UP000178622">
    <property type="component" value="Unassembled WGS sequence"/>
</dbReference>
<evidence type="ECO:0000256" key="7">
    <source>
        <dbReference type="ARBA" id="ARBA00022970"/>
    </source>
</evidence>
<protein>
    <recommendedName>
        <fullName evidence="10">Putative hemin import ATP-binding protein HrtA</fullName>
    </recommendedName>
</protein>
<dbReference type="GO" id="GO:0006865">
    <property type="term" value="P:amino acid transport"/>
    <property type="evidence" value="ECO:0007669"/>
    <property type="project" value="UniProtKB-KW"/>
</dbReference>
<name>A0A1E8GSL1_9LACT</name>
<evidence type="ECO:0000256" key="10">
    <source>
        <dbReference type="ARBA" id="ARBA00024432"/>
    </source>
</evidence>
<dbReference type="GO" id="GO:0098796">
    <property type="term" value="C:membrane protein complex"/>
    <property type="evidence" value="ECO:0007669"/>
    <property type="project" value="UniProtKB-ARBA"/>
</dbReference>
<dbReference type="OrthoDB" id="9791546at2"/>
<keyword evidence="4" id="KW-1003">Cell membrane</keyword>
<dbReference type="Gene3D" id="3.40.50.300">
    <property type="entry name" value="P-loop containing nucleotide triphosphate hydrolases"/>
    <property type="match status" value="1"/>
</dbReference>
<dbReference type="FunFam" id="3.40.50.300:FF:000032">
    <property type="entry name" value="Export ABC transporter ATP-binding protein"/>
    <property type="match status" value="1"/>
</dbReference>
<keyword evidence="7" id="KW-0029">Amino-acid transport</keyword>
<dbReference type="SUPFAM" id="SSF52540">
    <property type="entry name" value="P-loop containing nucleoside triphosphate hydrolases"/>
    <property type="match status" value="1"/>
</dbReference>
<gene>
    <name evidence="13" type="ORF">BG261_00385</name>
</gene>
<dbReference type="InterPro" id="IPR003593">
    <property type="entry name" value="AAA+_ATPase"/>
</dbReference>
<comment type="subunit">
    <text evidence="2">The complex is composed of two ATP-binding proteins (HrtA), two transmembrane proteins (HrtB) and a solute-binding protein.</text>
</comment>
<comment type="similarity">
    <text evidence="9">Belongs to the ABC transporter superfamily. HrtA family.</text>
</comment>
<dbReference type="PANTHER" id="PTHR24220">
    <property type="entry name" value="IMPORT ATP-BINDING PROTEIN"/>
    <property type="match status" value="1"/>
</dbReference>